<reference evidence="1" key="1">
    <citation type="submission" date="2021-03" db="EMBL/GenBank/DDBJ databases">
        <title>Draft genome sequence of rust myrtle Austropuccinia psidii MF-1, a brazilian biotype.</title>
        <authorList>
            <person name="Quecine M.C."/>
            <person name="Pachon D.M.R."/>
            <person name="Bonatelli M.L."/>
            <person name="Correr F.H."/>
            <person name="Franceschini L.M."/>
            <person name="Leite T.F."/>
            <person name="Margarido G.R.A."/>
            <person name="Almeida C.A."/>
            <person name="Ferrarezi J.A."/>
            <person name="Labate C.A."/>
        </authorList>
    </citation>
    <scope>NUCLEOTIDE SEQUENCE</scope>
    <source>
        <strain evidence="1">MF-1</strain>
    </source>
</reference>
<organism evidence="1 2">
    <name type="scientific">Austropuccinia psidii MF-1</name>
    <dbReference type="NCBI Taxonomy" id="1389203"/>
    <lineage>
        <taxon>Eukaryota</taxon>
        <taxon>Fungi</taxon>
        <taxon>Dikarya</taxon>
        <taxon>Basidiomycota</taxon>
        <taxon>Pucciniomycotina</taxon>
        <taxon>Pucciniomycetes</taxon>
        <taxon>Pucciniales</taxon>
        <taxon>Sphaerophragmiaceae</taxon>
        <taxon>Austropuccinia</taxon>
    </lineage>
</organism>
<name>A0A9Q3EWC9_9BASI</name>
<dbReference type="AlphaFoldDB" id="A0A9Q3EWC9"/>
<dbReference type="EMBL" id="AVOT02034176">
    <property type="protein sequence ID" value="MBW0528229.1"/>
    <property type="molecule type" value="Genomic_DNA"/>
</dbReference>
<comment type="caution">
    <text evidence="1">The sequence shown here is derived from an EMBL/GenBank/DDBJ whole genome shotgun (WGS) entry which is preliminary data.</text>
</comment>
<gene>
    <name evidence="1" type="ORF">O181_067944</name>
</gene>
<protein>
    <submittedName>
        <fullName evidence="1">Uncharacterized protein</fullName>
    </submittedName>
</protein>
<proteinExistence type="predicted"/>
<keyword evidence="2" id="KW-1185">Reference proteome</keyword>
<dbReference type="Proteomes" id="UP000765509">
    <property type="component" value="Unassembled WGS sequence"/>
</dbReference>
<accession>A0A9Q3EWC9</accession>
<sequence length="92" mass="10440">MVLDHAQWFQAVWSLGAPRTPAKLVLGDSNSPHIPWSMKPPKWPKIQQNQELAIEWLGTKTASNEILGQFLKDYGDKTSPLKTIRICKIKTD</sequence>
<evidence type="ECO:0000313" key="2">
    <source>
        <dbReference type="Proteomes" id="UP000765509"/>
    </source>
</evidence>
<evidence type="ECO:0000313" key="1">
    <source>
        <dbReference type="EMBL" id="MBW0528229.1"/>
    </source>
</evidence>